<reference evidence="2" key="1">
    <citation type="journal article" date="2019" name="Int. J. Syst. Evol. Microbiol.">
        <title>The Global Catalogue of Microorganisms (GCM) 10K type strain sequencing project: providing services to taxonomists for standard genome sequencing and annotation.</title>
        <authorList>
            <consortium name="The Broad Institute Genomics Platform"/>
            <consortium name="The Broad Institute Genome Sequencing Center for Infectious Disease"/>
            <person name="Wu L."/>
            <person name="Ma J."/>
        </authorList>
    </citation>
    <scope>NUCLEOTIDE SEQUENCE [LARGE SCALE GENOMIC DNA]</scope>
    <source>
        <strain evidence="2">JCM 30846</strain>
    </source>
</reference>
<gene>
    <name evidence="1" type="ORF">GCM10023082_62870</name>
</gene>
<name>A0ABP7GD06_9ACTN</name>
<proteinExistence type="predicted"/>
<accession>A0ABP7GD06</accession>
<evidence type="ECO:0000313" key="1">
    <source>
        <dbReference type="EMBL" id="GAA3759938.1"/>
    </source>
</evidence>
<keyword evidence="2" id="KW-1185">Reference proteome</keyword>
<dbReference type="Proteomes" id="UP001499884">
    <property type="component" value="Unassembled WGS sequence"/>
</dbReference>
<comment type="caution">
    <text evidence="1">The sequence shown here is derived from an EMBL/GenBank/DDBJ whole genome shotgun (WGS) entry which is preliminary data.</text>
</comment>
<evidence type="ECO:0000313" key="2">
    <source>
        <dbReference type="Proteomes" id="UP001499884"/>
    </source>
</evidence>
<organism evidence="1 2">
    <name type="scientific">Streptomyces tremellae</name>
    <dbReference type="NCBI Taxonomy" id="1124239"/>
    <lineage>
        <taxon>Bacteria</taxon>
        <taxon>Bacillati</taxon>
        <taxon>Actinomycetota</taxon>
        <taxon>Actinomycetes</taxon>
        <taxon>Kitasatosporales</taxon>
        <taxon>Streptomycetaceae</taxon>
        <taxon>Streptomyces</taxon>
    </lineage>
</organism>
<sequence>MTHVSKTFACLWVNVYQRQVNIGCRRPGSTPAGGHPATLHGGLRFRDGFDDRSATQALYVSAARILPAVGCTNDVTVPATLPDRDPRMT</sequence>
<dbReference type="EMBL" id="BAABEP010000084">
    <property type="protein sequence ID" value="GAA3759938.1"/>
    <property type="molecule type" value="Genomic_DNA"/>
</dbReference>
<protein>
    <submittedName>
        <fullName evidence="1">Uncharacterized protein</fullName>
    </submittedName>
</protein>